<dbReference type="GO" id="GO:0046583">
    <property type="term" value="F:monoatomic cation efflux transmembrane transporter activity"/>
    <property type="evidence" value="ECO:0007669"/>
    <property type="project" value="TreeGrafter"/>
</dbReference>
<feature type="compositionally biased region" description="Basic and acidic residues" evidence="13">
    <location>
        <begin position="332"/>
        <end position="343"/>
    </location>
</feature>
<evidence type="ECO:0000256" key="10">
    <source>
        <dbReference type="ARBA" id="ARBA00023112"/>
    </source>
</evidence>
<dbReference type="AlphaFoldDB" id="A0A919TUQ3"/>
<evidence type="ECO:0000256" key="9">
    <source>
        <dbReference type="ARBA" id="ARBA00023065"/>
    </source>
</evidence>
<evidence type="ECO:0000256" key="8">
    <source>
        <dbReference type="ARBA" id="ARBA00022989"/>
    </source>
</evidence>
<dbReference type="GO" id="GO:0005886">
    <property type="term" value="C:plasma membrane"/>
    <property type="evidence" value="ECO:0007669"/>
    <property type="project" value="UniProtKB-SubCell"/>
</dbReference>
<keyword evidence="8 14" id="KW-1133">Transmembrane helix</keyword>
<evidence type="ECO:0000313" key="16">
    <source>
        <dbReference type="Proteomes" id="UP000623608"/>
    </source>
</evidence>
<dbReference type="InterPro" id="IPR051224">
    <property type="entry name" value="NiCoT_RcnA"/>
</dbReference>
<dbReference type="GO" id="GO:0015099">
    <property type="term" value="F:nickel cation transmembrane transporter activity"/>
    <property type="evidence" value="ECO:0007669"/>
    <property type="project" value="InterPro"/>
</dbReference>
<evidence type="ECO:0000256" key="4">
    <source>
        <dbReference type="ARBA" id="ARBA00022448"/>
    </source>
</evidence>
<keyword evidence="5" id="KW-1003">Cell membrane</keyword>
<evidence type="ECO:0000256" key="7">
    <source>
        <dbReference type="ARBA" id="ARBA00022692"/>
    </source>
</evidence>
<protein>
    <recommendedName>
        <fullName evidence="17">Nickel/cobalt efflux system</fullName>
    </recommendedName>
</protein>
<feature type="region of interest" description="Disordered" evidence="13">
    <location>
        <begin position="135"/>
        <end position="155"/>
    </location>
</feature>
<evidence type="ECO:0000256" key="13">
    <source>
        <dbReference type="SAM" id="MobiDB-lite"/>
    </source>
</evidence>
<feature type="compositionally biased region" description="Basic and acidic residues" evidence="13">
    <location>
        <begin position="401"/>
        <end position="435"/>
    </location>
</feature>
<comment type="function">
    <text evidence="1">Efflux system for nickel and cobalt.</text>
</comment>
<dbReference type="EMBL" id="BOMY01000034">
    <property type="protein sequence ID" value="GIF22534.1"/>
    <property type="molecule type" value="Genomic_DNA"/>
</dbReference>
<dbReference type="GO" id="GO:0006824">
    <property type="term" value="P:cobalt ion transport"/>
    <property type="evidence" value="ECO:0007669"/>
    <property type="project" value="UniProtKB-KW"/>
</dbReference>
<keyword evidence="16" id="KW-1185">Reference proteome</keyword>
<gene>
    <name evidence="15" type="ORF">Ate02nite_52640</name>
</gene>
<dbReference type="InterPro" id="IPR011541">
    <property type="entry name" value="Ni/Co_transpt_high_affinity"/>
</dbReference>
<evidence type="ECO:0008006" key="17">
    <source>
        <dbReference type="Google" id="ProtNLM"/>
    </source>
</evidence>
<evidence type="ECO:0000256" key="12">
    <source>
        <dbReference type="ARBA" id="ARBA00023285"/>
    </source>
</evidence>
<keyword evidence="3" id="KW-0171">Cobalt transport</keyword>
<evidence type="ECO:0000256" key="6">
    <source>
        <dbReference type="ARBA" id="ARBA00022596"/>
    </source>
</evidence>
<feature type="compositionally biased region" description="Basic and acidic residues" evidence="13">
    <location>
        <begin position="355"/>
        <end position="372"/>
    </location>
</feature>
<keyword evidence="10" id="KW-0921">Nickel transport</keyword>
<keyword evidence="12" id="KW-0170">Cobalt</keyword>
<keyword evidence="4" id="KW-0813">Transport</keyword>
<dbReference type="Proteomes" id="UP000623608">
    <property type="component" value="Unassembled WGS sequence"/>
</dbReference>
<evidence type="ECO:0000256" key="14">
    <source>
        <dbReference type="SAM" id="Phobius"/>
    </source>
</evidence>
<keyword evidence="11 14" id="KW-0472">Membrane</keyword>
<dbReference type="PANTHER" id="PTHR40659:SF1">
    <property type="entry name" value="NICKEL_COBALT EFFLUX SYSTEM RCNA"/>
    <property type="match status" value="1"/>
</dbReference>
<keyword evidence="7 14" id="KW-0812">Transmembrane</keyword>
<evidence type="ECO:0000256" key="11">
    <source>
        <dbReference type="ARBA" id="ARBA00023136"/>
    </source>
</evidence>
<feature type="transmembrane region" description="Helical" evidence="14">
    <location>
        <begin position="524"/>
        <end position="545"/>
    </location>
</feature>
<evidence type="ECO:0000256" key="2">
    <source>
        <dbReference type="ARBA" id="ARBA00004651"/>
    </source>
</evidence>
<keyword evidence="6" id="KW-0533">Nickel</keyword>
<feature type="compositionally biased region" description="Low complexity" evidence="13">
    <location>
        <begin position="137"/>
        <end position="155"/>
    </location>
</feature>
<name>A0A919TUQ3_9ACTN</name>
<keyword evidence="9" id="KW-0406">Ion transport</keyword>
<dbReference type="PANTHER" id="PTHR40659">
    <property type="entry name" value="NICKEL/COBALT EFFLUX SYSTEM RCNA"/>
    <property type="match status" value="1"/>
</dbReference>
<feature type="transmembrane region" description="Helical" evidence="14">
    <location>
        <begin position="445"/>
        <end position="472"/>
    </location>
</feature>
<evidence type="ECO:0000256" key="3">
    <source>
        <dbReference type="ARBA" id="ARBA00022426"/>
    </source>
</evidence>
<feature type="region of interest" description="Disordered" evidence="13">
    <location>
        <begin position="401"/>
        <end position="441"/>
    </location>
</feature>
<accession>A0A919TUQ3</accession>
<evidence type="ECO:0000256" key="1">
    <source>
        <dbReference type="ARBA" id="ARBA00002510"/>
    </source>
</evidence>
<evidence type="ECO:0000313" key="15">
    <source>
        <dbReference type="EMBL" id="GIF22534.1"/>
    </source>
</evidence>
<dbReference type="GO" id="GO:0010045">
    <property type="term" value="P:response to nickel cation"/>
    <property type="evidence" value="ECO:0007669"/>
    <property type="project" value="TreeGrafter"/>
</dbReference>
<comment type="caution">
    <text evidence="15">The sequence shown here is derived from an EMBL/GenBank/DDBJ whole genome shotgun (WGS) entry which is preliminary data.</text>
</comment>
<evidence type="ECO:0000256" key="5">
    <source>
        <dbReference type="ARBA" id="ARBA00022475"/>
    </source>
</evidence>
<comment type="subcellular location">
    <subcellularLocation>
        <location evidence="2">Cell membrane</location>
        <topology evidence="2">Multi-pass membrane protein</topology>
    </subcellularLocation>
</comment>
<dbReference type="GO" id="GO:0032025">
    <property type="term" value="P:response to cobalt ion"/>
    <property type="evidence" value="ECO:0007669"/>
    <property type="project" value="TreeGrafter"/>
</dbReference>
<feature type="transmembrane region" description="Helical" evidence="14">
    <location>
        <begin position="290"/>
        <end position="308"/>
    </location>
</feature>
<feature type="transmembrane region" description="Helical" evidence="14">
    <location>
        <begin position="211"/>
        <end position="232"/>
    </location>
</feature>
<dbReference type="Pfam" id="PF03824">
    <property type="entry name" value="NicO"/>
    <property type="match status" value="1"/>
</dbReference>
<feature type="region of interest" description="Disordered" evidence="13">
    <location>
        <begin position="318"/>
        <end position="385"/>
    </location>
</feature>
<reference evidence="15" key="1">
    <citation type="submission" date="2021-01" db="EMBL/GenBank/DDBJ databases">
        <title>Whole genome shotgun sequence of Actinoplanes tereljensis NBRC 105297.</title>
        <authorList>
            <person name="Komaki H."/>
            <person name="Tamura T."/>
        </authorList>
    </citation>
    <scope>NUCLEOTIDE SEQUENCE</scope>
    <source>
        <strain evidence="15">NBRC 105297</strain>
    </source>
</reference>
<proteinExistence type="predicted"/>
<sequence>MLAAGVLVAPDFIAALDADGDGEFSSAEGRDYAAHLLAKLTLRIDETPMSLTLASVELPTYPQTKAGYGVLHVTATSPLSPAVGDHALFYRNDFIPPKPQYEAVVLAPKNAPITVGTQNHDEAQREVRTVFTVGESPAPAATDPPAAAATDPVGPAATGLAGPAATGLAPAPAAAGLAARGGRQPTATAPAGSGWGVERLLSMLQDPSRSIWLTPAALGLAMVLGAFHALTPGHGKTMMAAYLVGSGGRVRDALALGVSVTVTHTSSVLAIGAVALLASHFAVPDLLVPALELTSGLLVLGLGLRLLWQRRSALPWSSHPDPTHGHGHTHSHGHDHTHGHDLGPAHSRGRGSKLAHGDGRGTESADGHDHGLKSAVGPGQGVVLTHSDGHALKTALRDGHGLEQADGHSSELEPAHSHDEEPERCHEHGDDRGDARGPGPAGRRVGLGSVVALGVAGGLVPCPEALGVMILAVGLGHIAVGMLLILSFSVGLAAVLISIGVLLVRARTFAALSGRFQTGAPARWARYLPLISAVVVVALGAGLIFRTR</sequence>
<feature type="transmembrane region" description="Helical" evidence="14">
    <location>
        <begin position="253"/>
        <end position="278"/>
    </location>
</feature>
<feature type="transmembrane region" description="Helical" evidence="14">
    <location>
        <begin position="478"/>
        <end position="504"/>
    </location>
</feature>
<organism evidence="15 16">
    <name type="scientific">Paractinoplanes tereljensis</name>
    <dbReference type="NCBI Taxonomy" id="571912"/>
    <lineage>
        <taxon>Bacteria</taxon>
        <taxon>Bacillati</taxon>
        <taxon>Actinomycetota</taxon>
        <taxon>Actinomycetes</taxon>
        <taxon>Micromonosporales</taxon>
        <taxon>Micromonosporaceae</taxon>
        <taxon>Paractinoplanes</taxon>
    </lineage>
</organism>